<accession>R4X2T2</accession>
<reference evidence="2 3" key="2">
    <citation type="journal article" date="2018" name="Int. J. Syst. Evol. Microbiol.">
        <title>Burkholderia insecticola sp. nov., a gut symbiotic bacterium of the bean bug Riptortus pedestris.</title>
        <authorList>
            <person name="Takeshita K."/>
            <person name="Tamaki H."/>
            <person name="Ohbayashi T."/>
            <person name="Meng X.-Y."/>
            <person name="Sone T."/>
            <person name="Mitani Y."/>
            <person name="Peeters C."/>
            <person name="Kikuchi Y."/>
            <person name="Vandamme P."/>
        </authorList>
    </citation>
    <scope>NUCLEOTIDE SEQUENCE [LARGE SCALE GENOMIC DNA]</scope>
    <source>
        <strain evidence="2">RPE64</strain>
    </source>
</reference>
<feature type="transmembrane region" description="Helical" evidence="1">
    <location>
        <begin position="367"/>
        <end position="386"/>
    </location>
</feature>
<reference evidence="2 3" key="1">
    <citation type="journal article" date="2013" name="Genome Announc.">
        <title>Complete Genome Sequence of Burkholderia sp. Strain RPE64, Bacterial Symbiont of the Bean Bug Riptortus pedestris.</title>
        <authorList>
            <person name="Shibata T.F."/>
            <person name="Maeda T."/>
            <person name="Nikoh N."/>
            <person name="Yamaguchi K."/>
            <person name="Oshima K."/>
            <person name="Hattori M."/>
            <person name="Nishiyama T."/>
            <person name="Hasebe M."/>
            <person name="Fukatsu T."/>
            <person name="Kikuchi Y."/>
            <person name="Shigenobu S."/>
        </authorList>
    </citation>
    <scope>NUCLEOTIDE SEQUENCE [LARGE SCALE GENOMIC DNA]</scope>
</reference>
<evidence type="ECO:0008006" key="4">
    <source>
        <dbReference type="Google" id="ProtNLM"/>
    </source>
</evidence>
<name>R4X2T2_9BURK</name>
<feature type="transmembrane region" description="Helical" evidence="1">
    <location>
        <begin position="180"/>
        <end position="210"/>
    </location>
</feature>
<dbReference type="AlphaFoldDB" id="R4X2T2"/>
<gene>
    <name evidence="2" type="ORF">BRPE64_CCDS08330</name>
</gene>
<keyword evidence="1" id="KW-0472">Membrane</keyword>
<dbReference type="HOGENOM" id="CLU_039479_0_0_4"/>
<dbReference type="EMBL" id="AP013060">
    <property type="protein sequence ID" value="BAN26916.1"/>
    <property type="molecule type" value="Genomic_DNA"/>
</dbReference>
<feature type="transmembrane region" description="Helical" evidence="1">
    <location>
        <begin position="332"/>
        <end position="355"/>
    </location>
</feature>
<protein>
    <recommendedName>
        <fullName evidence="4">Glycosyltransferase RgtA/B/C/D-like domain-containing protein</fullName>
    </recommendedName>
</protein>
<dbReference type="Proteomes" id="UP000013966">
    <property type="component" value="Chromosome 3"/>
</dbReference>
<feature type="transmembrane region" description="Helical" evidence="1">
    <location>
        <begin position="280"/>
        <end position="297"/>
    </location>
</feature>
<proteinExistence type="predicted"/>
<feature type="transmembrane region" description="Helical" evidence="1">
    <location>
        <begin position="135"/>
        <end position="168"/>
    </location>
</feature>
<feature type="transmembrane region" description="Helical" evidence="1">
    <location>
        <begin position="21"/>
        <end position="45"/>
    </location>
</feature>
<keyword evidence="1" id="KW-1133">Transmembrane helix</keyword>
<dbReference type="PATRIC" id="fig|758793.3.peg.5137"/>
<evidence type="ECO:0000256" key="1">
    <source>
        <dbReference type="SAM" id="Phobius"/>
    </source>
</evidence>
<dbReference type="KEGG" id="buo:BRPE64_CCDS08330"/>
<keyword evidence="1" id="KW-0812">Transmembrane</keyword>
<evidence type="ECO:0000313" key="2">
    <source>
        <dbReference type="EMBL" id="BAN26916.1"/>
    </source>
</evidence>
<organism evidence="2 3">
    <name type="scientific">Caballeronia insecticola</name>
    <dbReference type="NCBI Taxonomy" id="758793"/>
    <lineage>
        <taxon>Bacteria</taxon>
        <taxon>Pseudomonadati</taxon>
        <taxon>Pseudomonadota</taxon>
        <taxon>Betaproteobacteria</taxon>
        <taxon>Burkholderiales</taxon>
        <taxon>Burkholderiaceae</taxon>
        <taxon>Caballeronia</taxon>
    </lineage>
</organism>
<evidence type="ECO:0000313" key="3">
    <source>
        <dbReference type="Proteomes" id="UP000013966"/>
    </source>
</evidence>
<dbReference type="OrthoDB" id="9049811at2"/>
<dbReference type="RefSeq" id="WP_016347625.1">
    <property type="nucleotide sequence ID" value="NC_021288.1"/>
</dbReference>
<feature type="transmembrane region" description="Helical" evidence="1">
    <location>
        <begin position="103"/>
        <end position="123"/>
    </location>
</feature>
<dbReference type="STRING" id="758793.BRPE64_CCDS08330"/>
<keyword evidence="3" id="KW-1185">Reference proteome</keyword>
<feature type="transmembrane region" description="Helical" evidence="1">
    <location>
        <begin position="309"/>
        <end position="326"/>
    </location>
</feature>
<sequence length="533" mass="60073">MNMPAERSVSSASAPFSRSSPLIAMLPRALFIVTLLYGAVLFWLAPRPPFADLPQHAGQVMLLRDLLEHASPWQSLVQINLFTPYLVGYGLALPLTYVMPVSVALKLLLMLAYFAFVASCIGFRRHLNGDPRLDVLFVPGFFGFAFAWGFYTFLVAAPVGMLFIWLAHRFATTPSLQKGIGVVLAGTALFFCHGLVFLFACAVGVGFVLVSRRSLAGKVRTLAPFVPLFLLCVVYAAWSHVSDPLLGRTTENIVAFDWGWRNWKRLFAFPVLVWGLTKDGVMYLPLVALMFAAPWLWRDRINPDRSVMVPMVVVTIIWLFVPDTALKTSLLYQRFAMFLLPAYALMFVAPTPAAHGAQRASSSNRPGMLRGLGVQLAIVAGCWIFLADQSVRLHRFIAENAALDQMLARTEPGQRALNLVFDRASTAYESPTAYMHQAVWYQAEQHGFVELNFAMFIPQIVRFRPTEFPLQASRLEDFPQTFEWKRDNGRTYRYFFVRKAEPLAASFFANDECDVALLMRSGEWSLYERRSCR</sequence>
<feature type="transmembrane region" description="Helical" evidence="1">
    <location>
        <begin position="222"/>
        <end position="241"/>
    </location>
</feature>